<feature type="region of interest" description="Disordered" evidence="2">
    <location>
        <begin position="349"/>
        <end position="385"/>
    </location>
</feature>
<dbReference type="PANTHER" id="PTHR34452">
    <property type="entry name" value="MYOSIN HEAVY CHAIN-RELATED PROTEIN"/>
    <property type="match status" value="1"/>
</dbReference>
<dbReference type="AlphaFoldDB" id="A0AAW2IPN3"/>
<evidence type="ECO:0000256" key="1">
    <source>
        <dbReference type="SAM" id="Coils"/>
    </source>
</evidence>
<dbReference type="PROSITE" id="PS51840">
    <property type="entry name" value="C2_NT"/>
    <property type="match status" value="1"/>
</dbReference>
<evidence type="ECO:0000259" key="3">
    <source>
        <dbReference type="PROSITE" id="PS51840"/>
    </source>
</evidence>
<feature type="region of interest" description="Disordered" evidence="2">
    <location>
        <begin position="168"/>
        <end position="191"/>
    </location>
</feature>
<feature type="compositionally biased region" description="Basic and acidic residues" evidence="2">
    <location>
        <begin position="122"/>
        <end position="134"/>
    </location>
</feature>
<name>A0AAW2IPN3_9LAMI</name>
<feature type="coiled-coil region" evidence="1">
    <location>
        <begin position="591"/>
        <end position="668"/>
    </location>
</feature>
<feature type="coiled-coil region" evidence="1">
    <location>
        <begin position="693"/>
        <end position="894"/>
    </location>
</feature>
<evidence type="ECO:0000256" key="2">
    <source>
        <dbReference type="SAM" id="MobiDB-lite"/>
    </source>
</evidence>
<dbReference type="InterPro" id="IPR019448">
    <property type="entry name" value="NT-C2"/>
</dbReference>
<feature type="domain" description="C2 NT-type" evidence="3">
    <location>
        <begin position="1"/>
        <end position="112"/>
    </location>
</feature>
<feature type="coiled-coil region" evidence="1">
    <location>
        <begin position="958"/>
        <end position="999"/>
    </location>
</feature>
<protein>
    <recommendedName>
        <fullName evidence="3">C2 NT-type domain-containing protein</fullName>
    </recommendedName>
</protein>
<dbReference type="Gene3D" id="1.10.287.1490">
    <property type="match status" value="1"/>
</dbReference>
<sequence length="1014" mass="115577">IGGDGLMISVVPADTGRPTEKSDKAAVRNGSCLWENPVYETVKFNQDPKSGKIHERIYYFVIGTGLSKAGFIGEASIDLSNYAEANKVSLVSLPLKNSKTEAILHVSIQRIQESMDQRVEESENAKLYTDDHGLRSQLGSHDADGTITSNSVEDALVNKTVSSAELNVNGRASSGSDVTMSSSEGSSGIETPWELQIKDDDIRGEAKCDVATPMLEEHRRSWEWLANSALEASTDDSLSTPREAFLRQHSEEAPDIVIEKLKSDLAALSRQAELSELELQTLRRMRTTQSLPETYRRSGVSAVVEELRQELNHAKEMNANLRIQLQKTQESNSELILAVQELDEMLEQKNREMSNSSSGSLAKDAVEKSRESSATFQLDDEDDDEEQKALEELVKDHSDSKDAYLLEQQIVDLHSEIEIYKRDKDELEMQMEQLALDYEITKQENHEMLYRLEQIQIQDQLKMQYECSSSDAATHELEMQMENLENELIQRSKEYADSLCTISELEARAKSLEEELEKQACGFEADLEALTHSKVEQEQRAIRAEESLKKMRWKNANMAERLQDEFRKLSVQMQSTFEANEKLATKAMAEANELRLHKNHLEEMLRKTSEEHQSVEGHYQTRLHDLTSQVISLTNQIDQMHSEIEDRNMQLEHEKKHAEETHRLLSKEISVLHEEIEMHAAKNKIMLEDLGSKEILKRELEQMRISIKEMELLVEQGNDERIELENRVSFMKNEAEETQKELNKLRCLVKEKKLMVENLQSELDSLQAQCAELKHSLLEDGQEKEKLRKQVSHLRSDLKKREDTIKNMEKKIKDGSRRGTTLDVTKATSKASKSLPNASKEVASLKETIKFLEGQIKLKETALETSANTFLEKEKDLHNRIEELEGRLDVLNQSSAHYCVNNEVDQLDVAVGEQTRNSNEKSSTMSKISDINDCAALSMNSKDLTEALKGSPNNTRDLNELSNEITLLKVRNKSMEGELKEMQERYSEISLKFAEVEGEREQLVMKLRSLKNGK</sequence>
<reference evidence="4" key="1">
    <citation type="submission" date="2020-06" db="EMBL/GenBank/DDBJ databases">
        <authorList>
            <person name="Li T."/>
            <person name="Hu X."/>
            <person name="Zhang T."/>
            <person name="Song X."/>
            <person name="Zhang H."/>
            <person name="Dai N."/>
            <person name="Sheng W."/>
            <person name="Hou X."/>
            <person name="Wei L."/>
        </authorList>
    </citation>
    <scope>NUCLEOTIDE SEQUENCE</scope>
    <source>
        <strain evidence="4">G01</strain>
        <tissue evidence="4">Leaf</tissue>
    </source>
</reference>
<feature type="non-terminal residue" evidence="4">
    <location>
        <position position="1"/>
    </location>
</feature>
<gene>
    <name evidence="4" type="ORF">Sangu_2857800</name>
</gene>
<accession>A0AAW2IPN3</accession>
<keyword evidence="1" id="KW-0175">Coiled coil</keyword>
<feature type="coiled-coil region" evidence="1">
    <location>
        <begin position="410"/>
        <end position="547"/>
    </location>
</feature>
<feature type="region of interest" description="Disordered" evidence="2">
    <location>
        <begin position="122"/>
        <end position="147"/>
    </location>
</feature>
<comment type="caution">
    <text evidence="4">The sequence shown here is derived from an EMBL/GenBank/DDBJ whole genome shotgun (WGS) entry which is preliminary data.</text>
</comment>
<dbReference type="Pfam" id="PF10358">
    <property type="entry name" value="NT-C2"/>
    <property type="match status" value="1"/>
</dbReference>
<organism evidence="4">
    <name type="scientific">Sesamum angustifolium</name>
    <dbReference type="NCBI Taxonomy" id="2727405"/>
    <lineage>
        <taxon>Eukaryota</taxon>
        <taxon>Viridiplantae</taxon>
        <taxon>Streptophyta</taxon>
        <taxon>Embryophyta</taxon>
        <taxon>Tracheophyta</taxon>
        <taxon>Spermatophyta</taxon>
        <taxon>Magnoliopsida</taxon>
        <taxon>eudicotyledons</taxon>
        <taxon>Gunneridae</taxon>
        <taxon>Pentapetalae</taxon>
        <taxon>asterids</taxon>
        <taxon>lamiids</taxon>
        <taxon>Lamiales</taxon>
        <taxon>Pedaliaceae</taxon>
        <taxon>Sesamum</taxon>
    </lineage>
</organism>
<reference evidence="4" key="2">
    <citation type="journal article" date="2024" name="Plant">
        <title>Genomic evolution and insights into agronomic trait innovations of Sesamum species.</title>
        <authorList>
            <person name="Miao H."/>
            <person name="Wang L."/>
            <person name="Qu L."/>
            <person name="Liu H."/>
            <person name="Sun Y."/>
            <person name="Le M."/>
            <person name="Wang Q."/>
            <person name="Wei S."/>
            <person name="Zheng Y."/>
            <person name="Lin W."/>
            <person name="Duan Y."/>
            <person name="Cao H."/>
            <person name="Xiong S."/>
            <person name="Wang X."/>
            <person name="Wei L."/>
            <person name="Li C."/>
            <person name="Ma Q."/>
            <person name="Ju M."/>
            <person name="Zhao R."/>
            <person name="Li G."/>
            <person name="Mu C."/>
            <person name="Tian Q."/>
            <person name="Mei H."/>
            <person name="Zhang T."/>
            <person name="Gao T."/>
            <person name="Zhang H."/>
        </authorList>
    </citation>
    <scope>NUCLEOTIDE SEQUENCE</scope>
    <source>
        <strain evidence="4">G01</strain>
    </source>
</reference>
<proteinExistence type="predicted"/>
<evidence type="ECO:0000313" key="4">
    <source>
        <dbReference type="EMBL" id="KAL0283952.1"/>
    </source>
</evidence>
<dbReference type="EMBL" id="JACGWK010001684">
    <property type="protein sequence ID" value="KAL0283952.1"/>
    <property type="molecule type" value="Genomic_DNA"/>
</dbReference>
<dbReference type="PANTHER" id="PTHR34452:SF7">
    <property type="entry name" value="MYOSIN HEAVY CHAIN-RELATED PROTEIN"/>
    <property type="match status" value="1"/>
</dbReference>
<feature type="compositionally biased region" description="Polar residues" evidence="2">
    <location>
        <begin position="168"/>
        <end position="189"/>
    </location>
</feature>